<feature type="region of interest" description="Disordered" evidence="1">
    <location>
        <begin position="96"/>
        <end position="120"/>
    </location>
</feature>
<dbReference type="AlphaFoldDB" id="A0A5B0QKV5"/>
<reference evidence="2 3" key="1">
    <citation type="submission" date="2019-05" db="EMBL/GenBank/DDBJ databases">
        <title>Emergence of the Ug99 lineage of the wheat stem rust pathogen through somatic hybridization.</title>
        <authorList>
            <person name="Li F."/>
            <person name="Upadhyaya N.M."/>
            <person name="Sperschneider J."/>
            <person name="Matny O."/>
            <person name="Nguyen-Phuc H."/>
            <person name="Mago R."/>
            <person name="Raley C."/>
            <person name="Miller M.E."/>
            <person name="Silverstein K.A.T."/>
            <person name="Henningsen E."/>
            <person name="Hirsch C.D."/>
            <person name="Visser B."/>
            <person name="Pretorius Z.A."/>
            <person name="Steffenson B.J."/>
            <person name="Schwessinger B."/>
            <person name="Dodds P.N."/>
            <person name="Figueroa M."/>
        </authorList>
    </citation>
    <scope>NUCLEOTIDE SEQUENCE [LARGE SCALE GENOMIC DNA]</scope>
    <source>
        <strain evidence="2 3">Ug99</strain>
    </source>
</reference>
<gene>
    <name evidence="2" type="ORF">PGTUg99_007969</name>
</gene>
<sequence length="157" mass="16456">MEKTFTGGDDQDLNPARHSNLTQGPSEEVAAATSKGGTCIKSGKSCSTDLCQMAGEISLSPKSTIDHPPTGLENVPSQVMHVLAYTENRCDCAQNRKGPLFPNKARPPAPTSSSMLNDAKIQLQLQAAKGSNLTKSLYGRGDAASGKPSDQLPEGLS</sequence>
<evidence type="ECO:0000313" key="2">
    <source>
        <dbReference type="EMBL" id="KAA1113867.1"/>
    </source>
</evidence>
<proteinExistence type="predicted"/>
<feature type="region of interest" description="Disordered" evidence="1">
    <location>
        <begin position="1"/>
        <end position="41"/>
    </location>
</feature>
<evidence type="ECO:0000313" key="3">
    <source>
        <dbReference type="Proteomes" id="UP000325313"/>
    </source>
</evidence>
<feature type="region of interest" description="Disordered" evidence="1">
    <location>
        <begin position="135"/>
        <end position="157"/>
    </location>
</feature>
<name>A0A5B0QKV5_PUCGR</name>
<accession>A0A5B0QKV5</accession>
<comment type="caution">
    <text evidence="2">The sequence shown here is derived from an EMBL/GenBank/DDBJ whole genome shotgun (WGS) entry which is preliminary data.</text>
</comment>
<organism evidence="2 3">
    <name type="scientific">Puccinia graminis f. sp. tritici</name>
    <dbReference type="NCBI Taxonomy" id="56615"/>
    <lineage>
        <taxon>Eukaryota</taxon>
        <taxon>Fungi</taxon>
        <taxon>Dikarya</taxon>
        <taxon>Basidiomycota</taxon>
        <taxon>Pucciniomycotina</taxon>
        <taxon>Pucciniomycetes</taxon>
        <taxon>Pucciniales</taxon>
        <taxon>Pucciniaceae</taxon>
        <taxon>Puccinia</taxon>
    </lineage>
</organism>
<protein>
    <submittedName>
        <fullName evidence="2">Uncharacterized protein</fullName>
    </submittedName>
</protein>
<dbReference type="Proteomes" id="UP000325313">
    <property type="component" value="Unassembled WGS sequence"/>
</dbReference>
<dbReference type="EMBL" id="VDEP01000274">
    <property type="protein sequence ID" value="KAA1113867.1"/>
    <property type="molecule type" value="Genomic_DNA"/>
</dbReference>
<evidence type="ECO:0000256" key="1">
    <source>
        <dbReference type="SAM" id="MobiDB-lite"/>
    </source>
</evidence>